<dbReference type="GO" id="GO:0005525">
    <property type="term" value="F:GTP binding"/>
    <property type="evidence" value="ECO:0007669"/>
    <property type="project" value="UniProtKB-KW"/>
</dbReference>
<dbReference type="SMART" id="SM00173">
    <property type="entry name" value="RAS"/>
    <property type="match status" value="1"/>
</dbReference>
<dbReference type="GO" id="GO:0003924">
    <property type="term" value="F:GTPase activity"/>
    <property type="evidence" value="ECO:0007669"/>
    <property type="project" value="InterPro"/>
</dbReference>
<gene>
    <name evidence="3" type="ORF">EGYM00163_LOCUS50557</name>
</gene>
<dbReference type="SMART" id="SM00175">
    <property type="entry name" value="RAB"/>
    <property type="match status" value="1"/>
</dbReference>
<accession>A0A7S4LMS9</accession>
<dbReference type="SUPFAM" id="SSF52540">
    <property type="entry name" value="P-loop containing nucleoside triphosphate hydrolases"/>
    <property type="match status" value="1"/>
</dbReference>
<dbReference type="SMART" id="SM00174">
    <property type="entry name" value="RHO"/>
    <property type="match status" value="1"/>
</dbReference>
<evidence type="ECO:0000313" key="3">
    <source>
        <dbReference type="EMBL" id="CAE0839185.1"/>
    </source>
</evidence>
<dbReference type="EMBL" id="HBJA01147262">
    <property type="protein sequence ID" value="CAE0839185.1"/>
    <property type="molecule type" value="Transcribed_RNA"/>
</dbReference>
<keyword evidence="1" id="KW-0547">Nucleotide-binding</keyword>
<dbReference type="FunFam" id="3.40.50.300:FF:001447">
    <property type="entry name" value="Ras-related protein Rab-1B"/>
    <property type="match status" value="1"/>
</dbReference>
<name>A0A7S4LMS9_9EUGL</name>
<dbReference type="PROSITE" id="PS51421">
    <property type="entry name" value="RAS"/>
    <property type="match status" value="1"/>
</dbReference>
<dbReference type="PANTHER" id="PTHR24070">
    <property type="entry name" value="RAS, DI-RAS, AND RHEB FAMILY MEMBERS OF SMALL GTPASE SUPERFAMILY"/>
    <property type="match status" value="1"/>
</dbReference>
<dbReference type="GO" id="GO:0007165">
    <property type="term" value="P:signal transduction"/>
    <property type="evidence" value="ECO:0007669"/>
    <property type="project" value="InterPro"/>
</dbReference>
<dbReference type="PROSITE" id="PS51420">
    <property type="entry name" value="RHO"/>
    <property type="match status" value="1"/>
</dbReference>
<dbReference type="InterPro" id="IPR020849">
    <property type="entry name" value="Small_GTPase_Ras-type"/>
</dbReference>
<evidence type="ECO:0000256" key="1">
    <source>
        <dbReference type="ARBA" id="ARBA00022741"/>
    </source>
</evidence>
<dbReference type="Gene3D" id="3.40.50.300">
    <property type="entry name" value="P-loop containing nucleotide triphosphate hydrolases"/>
    <property type="match status" value="1"/>
</dbReference>
<reference evidence="3" key="1">
    <citation type="submission" date="2021-01" db="EMBL/GenBank/DDBJ databases">
        <authorList>
            <person name="Corre E."/>
            <person name="Pelletier E."/>
            <person name="Niang G."/>
            <person name="Scheremetjew M."/>
            <person name="Finn R."/>
            <person name="Kale V."/>
            <person name="Holt S."/>
            <person name="Cochrane G."/>
            <person name="Meng A."/>
            <person name="Brown T."/>
            <person name="Cohen L."/>
        </authorList>
    </citation>
    <scope>NUCLEOTIDE SEQUENCE</scope>
    <source>
        <strain evidence="3">CCMP1594</strain>
    </source>
</reference>
<sequence>MGTTGSTDREKNPATHAAPLAVKERKIVVLGCAKVGKTALTQQLVQDKFVPEYSPTIDQSHYKTIKLRGGEYLLEIVDTAGQDDTSLFQPLYTIGTHGYVIVYAIDDPMSFEMAQTLREKIQDSGVVEAVVVLVANKTDLDARQVSHAEAQALAESWSCPFLECSATRKESVQRVFTTMLEQILQHEDAPFSSGQSAHECSSIWKAIF</sequence>
<proteinExistence type="predicted"/>
<dbReference type="NCBIfam" id="TIGR00231">
    <property type="entry name" value="small_GTP"/>
    <property type="match status" value="1"/>
</dbReference>
<organism evidence="3">
    <name type="scientific">Eutreptiella gymnastica</name>
    <dbReference type="NCBI Taxonomy" id="73025"/>
    <lineage>
        <taxon>Eukaryota</taxon>
        <taxon>Discoba</taxon>
        <taxon>Euglenozoa</taxon>
        <taxon>Euglenida</taxon>
        <taxon>Spirocuta</taxon>
        <taxon>Euglenophyceae</taxon>
        <taxon>Eutreptiales</taxon>
        <taxon>Eutreptiaceae</taxon>
        <taxon>Eutreptiella</taxon>
    </lineage>
</organism>
<dbReference type="GO" id="GO:0016020">
    <property type="term" value="C:membrane"/>
    <property type="evidence" value="ECO:0007669"/>
    <property type="project" value="InterPro"/>
</dbReference>
<dbReference type="PROSITE" id="PS51419">
    <property type="entry name" value="RAB"/>
    <property type="match status" value="1"/>
</dbReference>
<dbReference type="InterPro" id="IPR005225">
    <property type="entry name" value="Small_GTP-bd"/>
</dbReference>
<dbReference type="InterPro" id="IPR001806">
    <property type="entry name" value="Small_GTPase"/>
</dbReference>
<keyword evidence="2" id="KW-0342">GTP-binding</keyword>
<dbReference type="PRINTS" id="PR00449">
    <property type="entry name" value="RASTRNSFRMNG"/>
</dbReference>
<dbReference type="Pfam" id="PF00071">
    <property type="entry name" value="Ras"/>
    <property type="match status" value="1"/>
</dbReference>
<evidence type="ECO:0000256" key="2">
    <source>
        <dbReference type="ARBA" id="ARBA00023134"/>
    </source>
</evidence>
<dbReference type="AlphaFoldDB" id="A0A7S4LMS9"/>
<protein>
    <submittedName>
        <fullName evidence="3">Uncharacterized protein</fullName>
    </submittedName>
</protein>
<dbReference type="InterPro" id="IPR027417">
    <property type="entry name" value="P-loop_NTPase"/>
</dbReference>